<dbReference type="Pfam" id="PF07119">
    <property type="entry name" value="DUF1375"/>
    <property type="match status" value="1"/>
</dbReference>
<dbReference type="OrthoDB" id="5679649at2"/>
<evidence type="ECO:0000313" key="4">
    <source>
        <dbReference type="Proteomes" id="UP000373449"/>
    </source>
</evidence>
<dbReference type="AlphaFoldDB" id="A0A2C6DPV9"/>
<dbReference type="EMBL" id="PDDX01000001">
    <property type="protein sequence ID" value="PHI30372.1"/>
    <property type="molecule type" value="Genomic_DNA"/>
</dbReference>
<keyword evidence="1" id="KW-0449">Lipoprotein</keyword>
<sequence>MKLQKLLSILLLAFIMSGCVSVFERSSNNGRYTYAYTGVRSDLDELSNKDSLISPLIMIDLPFSFVLDTVLLPVDGIIYAIDSNNN</sequence>
<dbReference type="Proteomes" id="UP000373449">
    <property type="component" value="Unassembled WGS sequence"/>
</dbReference>
<dbReference type="PROSITE" id="PS51257">
    <property type="entry name" value="PROKAR_LIPOPROTEIN"/>
    <property type="match status" value="1"/>
</dbReference>
<dbReference type="Proteomes" id="UP000224974">
    <property type="component" value="Unassembled WGS sequence"/>
</dbReference>
<evidence type="ECO:0000313" key="2">
    <source>
        <dbReference type="EMBL" id="VFS49494.1"/>
    </source>
</evidence>
<reference evidence="2 4" key="3">
    <citation type="submission" date="2019-03" db="EMBL/GenBank/DDBJ databases">
        <authorList>
            <consortium name="Pathogen Informatics"/>
        </authorList>
    </citation>
    <scope>NUCLEOTIDE SEQUENCE [LARGE SCALE GENOMIC DNA]</scope>
    <source>
        <strain evidence="2 4">NCTC12282</strain>
    </source>
</reference>
<keyword evidence="3" id="KW-1185">Reference proteome</keyword>
<protein>
    <submittedName>
        <fullName evidence="2">Predicted periplasmic lipoprotein</fullName>
    </submittedName>
    <submittedName>
        <fullName evidence="1">YceK/YidQ family lipoprotein</fullName>
    </submittedName>
</protein>
<dbReference type="InterPro" id="IPR010780">
    <property type="entry name" value="DUF1375"/>
</dbReference>
<proteinExistence type="predicted"/>
<evidence type="ECO:0000313" key="3">
    <source>
        <dbReference type="Proteomes" id="UP000224974"/>
    </source>
</evidence>
<reference evidence="3" key="1">
    <citation type="submission" date="2017-09" db="EMBL/GenBank/DDBJ databases">
        <title>FDA dAtabase for Regulatory Grade micrObial Sequences (FDA-ARGOS): Supporting development and validation of Infectious Disease Dx tests.</title>
        <authorList>
            <person name="Minogue T."/>
            <person name="Wolcott M."/>
            <person name="Wasieloski L."/>
            <person name="Aguilar W."/>
            <person name="Moore D."/>
            <person name="Tallon L."/>
            <person name="Sadzewicz L."/>
            <person name="Ott S."/>
            <person name="Zhao X."/>
            <person name="Nagaraj S."/>
            <person name="Vavikolanu K."/>
            <person name="Aluvathingal J."/>
            <person name="Nadendla S."/>
            <person name="Sichtig H."/>
        </authorList>
    </citation>
    <scope>NUCLEOTIDE SEQUENCE [LARGE SCALE GENOMIC DNA]</scope>
    <source>
        <strain evidence="3">FDAARGOS_387</strain>
    </source>
</reference>
<organism evidence="1 3">
    <name type="scientific">Budvicia aquatica</name>
    <dbReference type="NCBI Taxonomy" id="82979"/>
    <lineage>
        <taxon>Bacteria</taxon>
        <taxon>Pseudomonadati</taxon>
        <taxon>Pseudomonadota</taxon>
        <taxon>Gammaproteobacteria</taxon>
        <taxon>Enterobacterales</taxon>
        <taxon>Budviciaceae</taxon>
        <taxon>Budvicia</taxon>
    </lineage>
</organism>
<dbReference type="STRING" id="1111728.GCA_000427805_04191"/>
<evidence type="ECO:0000313" key="1">
    <source>
        <dbReference type="EMBL" id="PHI30372.1"/>
    </source>
</evidence>
<accession>A0A2C6DPV9</accession>
<reference evidence="1" key="2">
    <citation type="submission" date="2017-09" db="EMBL/GenBank/DDBJ databases">
        <title>FDA dAtabase for Regulatory Grade micrObial Sequences (FDA-ARGOS): Supporting development and validation of Infectious Disease Dx tests.</title>
        <authorList>
            <person name="Minogue T."/>
            <person name="Wolcott M."/>
            <person name="Wasieloski L."/>
            <person name="Aguilar W."/>
            <person name="Moore D."/>
            <person name="Tallon L.J."/>
            <person name="Sadzewicz L."/>
            <person name="Ott S."/>
            <person name="Zhao X."/>
            <person name="Nagaraj S."/>
            <person name="Vavikolanu K."/>
            <person name="Aluvathingal J."/>
            <person name="Nadendla S."/>
            <person name="Sichtig H."/>
        </authorList>
    </citation>
    <scope>NUCLEOTIDE SEQUENCE</scope>
    <source>
        <strain evidence="1">FDAARGOS_387</strain>
    </source>
</reference>
<name>A0A2C6DPV9_9GAMM</name>
<dbReference type="EMBL" id="CAADJA010000002">
    <property type="protein sequence ID" value="VFS49494.1"/>
    <property type="molecule type" value="Genomic_DNA"/>
</dbReference>
<gene>
    <name evidence="1" type="ORF">CRN84_14020</name>
    <name evidence="2" type="ORF">NCTC12282_03972</name>
</gene>